<protein>
    <submittedName>
        <fullName evidence="6">Actin-binding LIM protein 1</fullName>
    </submittedName>
</protein>
<proteinExistence type="predicted"/>
<organism evidence="6 7">
    <name type="scientific">Caerostris extrusa</name>
    <name type="common">Bark spider</name>
    <name type="synonym">Caerostris bankana</name>
    <dbReference type="NCBI Taxonomy" id="172846"/>
    <lineage>
        <taxon>Eukaryota</taxon>
        <taxon>Metazoa</taxon>
        <taxon>Ecdysozoa</taxon>
        <taxon>Arthropoda</taxon>
        <taxon>Chelicerata</taxon>
        <taxon>Arachnida</taxon>
        <taxon>Araneae</taxon>
        <taxon>Araneomorphae</taxon>
        <taxon>Entelegynae</taxon>
        <taxon>Araneoidea</taxon>
        <taxon>Araneidae</taxon>
        <taxon>Caerostris</taxon>
    </lineage>
</organism>
<dbReference type="PANTHER" id="PTHR24213">
    <property type="entry name" value="ACTIN-BINDING LIM PROTEIN"/>
    <property type="match status" value="1"/>
</dbReference>
<name>A0AAV4SSE2_CAEEX</name>
<dbReference type="InterPro" id="IPR051618">
    <property type="entry name" value="Actin-binding_LIM"/>
</dbReference>
<reference evidence="6 7" key="1">
    <citation type="submission" date="2021-06" db="EMBL/GenBank/DDBJ databases">
        <title>Caerostris extrusa draft genome.</title>
        <authorList>
            <person name="Kono N."/>
            <person name="Arakawa K."/>
        </authorList>
    </citation>
    <scope>NUCLEOTIDE SEQUENCE [LARGE SCALE GENOMIC DNA]</scope>
</reference>
<dbReference type="GO" id="GO:0015629">
    <property type="term" value="C:actin cytoskeleton"/>
    <property type="evidence" value="ECO:0007669"/>
    <property type="project" value="TreeGrafter"/>
</dbReference>
<dbReference type="SMART" id="SM00132">
    <property type="entry name" value="LIM"/>
    <property type="match status" value="2"/>
</dbReference>
<dbReference type="Proteomes" id="UP001054945">
    <property type="component" value="Unassembled WGS sequence"/>
</dbReference>
<evidence type="ECO:0000256" key="4">
    <source>
        <dbReference type="PROSITE-ProRule" id="PRU00125"/>
    </source>
</evidence>
<evidence type="ECO:0000313" key="6">
    <source>
        <dbReference type="EMBL" id="GIY35919.1"/>
    </source>
</evidence>
<dbReference type="CDD" id="cd09329">
    <property type="entry name" value="LIM3_abLIM"/>
    <property type="match status" value="1"/>
</dbReference>
<dbReference type="PROSITE" id="PS50023">
    <property type="entry name" value="LIM_DOMAIN_2"/>
    <property type="match status" value="1"/>
</dbReference>
<dbReference type="AlphaFoldDB" id="A0AAV4SSE2"/>
<evidence type="ECO:0000313" key="7">
    <source>
        <dbReference type="Proteomes" id="UP001054945"/>
    </source>
</evidence>
<dbReference type="Gene3D" id="2.10.110.10">
    <property type="entry name" value="Cysteine Rich Protein"/>
    <property type="match status" value="2"/>
</dbReference>
<dbReference type="FunFam" id="2.10.110.10:FF:000055">
    <property type="entry name" value="Actin binding LIM protein 1"/>
    <property type="match status" value="1"/>
</dbReference>
<keyword evidence="3 4" id="KW-0440">LIM domain</keyword>
<dbReference type="EMBL" id="BPLR01009979">
    <property type="protein sequence ID" value="GIY35919.1"/>
    <property type="molecule type" value="Genomic_DNA"/>
</dbReference>
<evidence type="ECO:0000256" key="3">
    <source>
        <dbReference type="ARBA" id="ARBA00023038"/>
    </source>
</evidence>
<evidence type="ECO:0000256" key="2">
    <source>
        <dbReference type="ARBA" id="ARBA00022833"/>
    </source>
</evidence>
<evidence type="ECO:0000256" key="1">
    <source>
        <dbReference type="ARBA" id="ARBA00022723"/>
    </source>
</evidence>
<dbReference type="GO" id="GO:0046872">
    <property type="term" value="F:metal ion binding"/>
    <property type="evidence" value="ECO:0007669"/>
    <property type="project" value="UniProtKB-KW"/>
</dbReference>
<evidence type="ECO:0000259" key="5">
    <source>
        <dbReference type="PROSITE" id="PS50023"/>
    </source>
</evidence>
<keyword evidence="2 4" id="KW-0862">Zinc</keyword>
<dbReference type="PROSITE" id="PS00478">
    <property type="entry name" value="LIM_DOMAIN_1"/>
    <property type="match status" value="2"/>
</dbReference>
<dbReference type="GO" id="GO:0030032">
    <property type="term" value="P:lamellipodium assembly"/>
    <property type="evidence" value="ECO:0007669"/>
    <property type="project" value="TreeGrafter"/>
</dbReference>
<comment type="caution">
    <text evidence="6">The sequence shown here is derived from an EMBL/GenBank/DDBJ whole genome shotgun (WGS) entry which is preliminary data.</text>
</comment>
<accession>A0AAV4SSE2</accession>
<dbReference type="PANTHER" id="PTHR24213:SF9">
    <property type="entry name" value="UNCOORDINATED 115A, ISOFORM B-RELATED"/>
    <property type="match status" value="1"/>
</dbReference>
<dbReference type="InterPro" id="IPR001781">
    <property type="entry name" value="Znf_LIM"/>
</dbReference>
<keyword evidence="7" id="KW-1185">Reference proteome</keyword>
<dbReference type="Pfam" id="PF00412">
    <property type="entry name" value="LIM"/>
    <property type="match status" value="2"/>
</dbReference>
<feature type="domain" description="LIM zinc-binding" evidence="5">
    <location>
        <begin position="20"/>
        <end position="80"/>
    </location>
</feature>
<dbReference type="GO" id="GO:0051015">
    <property type="term" value="F:actin filament binding"/>
    <property type="evidence" value="ECO:0007669"/>
    <property type="project" value="TreeGrafter"/>
</dbReference>
<dbReference type="SUPFAM" id="SSF57716">
    <property type="entry name" value="Glucocorticoid receptor-like (DNA-binding domain)"/>
    <property type="match status" value="2"/>
</dbReference>
<sequence>MHTNPIVDSTVSESPTNLVRRCGGCKEELQEGQALIALDKQWHIWCFKCVSCSAVLHGEYMGKEGNPYYCERDYQKLFGVKCAHCDRFIAGKVLQAGDNHHFHPTCARCSKCGDPFWRWRRNVFTRWSYLASTMRSSS</sequence>
<keyword evidence="1 4" id="KW-0479">Metal-binding</keyword>
<gene>
    <name evidence="6" type="primary">ABLIM1</name>
    <name evidence="6" type="ORF">CEXT_652551</name>
</gene>